<evidence type="ECO:0000313" key="2">
    <source>
        <dbReference type="Proteomes" id="UP001549691"/>
    </source>
</evidence>
<evidence type="ECO:0000313" key="1">
    <source>
        <dbReference type="EMBL" id="MET7013738.1"/>
    </source>
</evidence>
<protein>
    <submittedName>
        <fullName evidence="1">DUF2863 family protein</fullName>
    </submittedName>
</protein>
<reference evidence="1 2" key="1">
    <citation type="submission" date="2024-07" db="EMBL/GenBank/DDBJ databases">
        <title>Uliginosibacterium flavum JJ3220;KACC:17644.</title>
        <authorList>
            <person name="Kim M.K."/>
        </authorList>
    </citation>
    <scope>NUCLEOTIDE SEQUENCE [LARGE SCALE GENOMIC DNA]</scope>
    <source>
        <strain evidence="1 2">KACC:17644</strain>
    </source>
</reference>
<comment type="caution">
    <text evidence="1">The sequence shown here is derived from an EMBL/GenBank/DDBJ whole genome shotgun (WGS) entry which is preliminary data.</text>
</comment>
<keyword evidence="2" id="KW-1185">Reference proteome</keyword>
<organism evidence="1 2">
    <name type="scientific">Uliginosibacterium flavum</name>
    <dbReference type="NCBI Taxonomy" id="1396831"/>
    <lineage>
        <taxon>Bacteria</taxon>
        <taxon>Pseudomonadati</taxon>
        <taxon>Pseudomonadota</taxon>
        <taxon>Betaproteobacteria</taxon>
        <taxon>Rhodocyclales</taxon>
        <taxon>Zoogloeaceae</taxon>
        <taxon>Uliginosibacterium</taxon>
    </lineage>
</organism>
<dbReference type="Pfam" id="PF11062">
    <property type="entry name" value="DUF2863"/>
    <property type="match status" value="1"/>
</dbReference>
<name>A0ABV2TKQ2_9RHOO</name>
<proteinExistence type="predicted"/>
<dbReference type="RefSeq" id="WP_354600201.1">
    <property type="nucleotide sequence ID" value="NZ_JBEWZI010000005.1"/>
</dbReference>
<gene>
    <name evidence="1" type="ORF">ABXR19_06030</name>
</gene>
<dbReference type="EMBL" id="JBEWZI010000005">
    <property type="protein sequence ID" value="MET7013738.1"/>
    <property type="molecule type" value="Genomic_DNA"/>
</dbReference>
<accession>A0ABV2TKQ2</accession>
<sequence>MKRSRTSRRSGTPRDTDDLLWLANGLAASGSRAEDTFWEQRLNAAVDELLQSDSEELLSSTLDQLNETQQPAYDVLADAIETRSEQHTGKRGEILLIAAPILAWSRFTIPATKLPPSLIADLRVHLQAHILAKDVKLGIANMLFSPDQLPQGYCDTAHFAEQMTDATLNEGVLLFDPANLPETSRFLSDLRYVLAAVHVQPGAPIFRWQEEGGSREQAAEQWQKQGGACLAPLLAGCAMETVLPDAYFSACRAADRASRAYSIRASVAFLSTTLEVEPAELRAIVAPFYENEIEEFRIGFTTLKSNAVVHGLVWPLLGPEDDAADVPAQIDTALKENGITRIEHIDNRFQLEYCDDCGAPMYPSPEGEVVHAELPEDKAEQVPKHLH</sequence>
<dbReference type="Proteomes" id="UP001549691">
    <property type="component" value="Unassembled WGS sequence"/>
</dbReference>
<dbReference type="InterPro" id="IPR021292">
    <property type="entry name" value="DUF2863"/>
</dbReference>